<name>A0A2S1SDQ4_9FLAO</name>
<dbReference type="EMBL" id="CP029187">
    <property type="protein sequence ID" value="AWI24530.1"/>
    <property type="molecule type" value="Genomic_DNA"/>
</dbReference>
<sequence length="264" mass="28406">MFIAVFFASCGEADTAVYNGSDSDQTLLTFNSAVYKLPVKVDATGSVDVGVKVSKISDVDRVFNITVVEDATTALPAMYNVPATFTVPAGSYNGTFTITGQDVGIEPADPKLLVLELTTADENTVFDSRVSISVEQVCPVIRDEFIGTYAAVETPGPYNYTVVAQAGTQPNELVLRNIWDVDPNSTTSIFFNETDDTDTTIVYPPYLENFLYVNSQYGNAYVDDSDSALPASTVNACIGEITLNFRVRVQAGSFGASNVVLTKQ</sequence>
<dbReference type="KEGG" id="fpal:HYN49_00715"/>
<keyword evidence="2" id="KW-1185">Reference proteome</keyword>
<proteinExistence type="predicted"/>
<dbReference type="Proteomes" id="UP000244937">
    <property type="component" value="Chromosome"/>
</dbReference>
<dbReference type="AlphaFoldDB" id="A0A2S1SDQ4"/>
<accession>A0A2S1SDQ4</accession>
<evidence type="ECO:0000313" key="2">
    <source>
        <dbReference type="Proteomes" id="UP000244937"/>
    </source>
</evidence>
<organism evidence="1 2">
    <name type="scientific">Flavobacterium pallidum</name>
    <dbReference type="NCBI Taxonomy" id="2172098"/>
    <lineage>
        <taxon>Bacteria</taxon>
        <taxon>Pseudomonadati</taxon>
        <taxon>Bacteroidota</taxon>
        <taxon>Flavobacteriia</taxon>
        <taxon>Flavobacteriales</taxon>
        <taxon>Flavobacteriaceae</taxon>
        <taxon>Flavobacterium</taxon>
    </lineage>
</organism>
<evidence type="ECO:0000313" key="1">
    <source>
        <dbReference type="EMBL" id="AWI24530.1"/>
    </source>
</evidence>
<protein>
    <recommendedName>
        <fullName evidence="3">DUF1735 domain-containing protein</fullName>
    </recommendedName>
</protein>
<gene>
    <name evidence="1" type="ORF">HYN49_00715</name>
</gene>
<evidence type="ECO:0008006" key="3">
    <source>
        <dbReference type="Google" id="ProtNLM"/>
    </source>
</evidence>
<reference evidence="1 2" key="1">
    <citation type="submission" date="2018-05" db="EMBL/GenBank/DDBJ databases">
        <title>Genome sequencing of Flavobacterium sp. HYN0049.</title>
        <authorList>
            <person name="Yi H."/>
            <person name="Baek C."/>
        </authorList>
    </citation>
    <scope>NUCLEOTIDE SEQUENCE [LARGE SCALE GENOMIC DNA]</scope>
    <source>
        <strain evidence="1 2">HYN0049</strain>
    </source>
</reference>